<keyword evidence="1" id="KW-0732">Signal</keyword>
<reference evidence="2" key="1">
    <citation type="submission" date="2023-01" db="EMBL/GenBank/DDBJ databases">
        <title>Xenophilus mangrovi sp. nov., isolated from soil of Mangrove nature reserve.</title>
        <authorList>
            <person name="Xu S."/>
            <person name="Liu Z."/>
            <person name="Xu Y."/>
        </authorList>
    </citation>
    <scope>NUCLEOTIDE SEQUENCE</scope>
    <source>
        <strain evidence="2">YW8</strain>
    </source>
</reference>
<name>A0AAE3NDK6_9BURK</name>
<dbReference type="AlphaFoldDB" id="A0AAE3NDK6"/>
<accession>A0AAE3NDK6</accession>
<feature type="chain" id="PRO_5042030368" description="WxL domain-containing protein" evidence="1">
    <location>
        <begin position="34"/>
        <end position="212"/>
    </location>
</feature>
<sequence length="212" mass="20857">MIRKTTRPSTALMARAVAAAAVLLLLPAGAALAESQYGYDSAGTGTITAQARVNLSVAVPKMILLRVGSGATTDTLSWNTSFSVTTAPTAPVNGNNQAANWGGTAPTATTSANPAALAVSAWTNNAAGGRLTYTATAFAANGPTLGNVSVTAGAGLAHPTPTALATASTAGIDFAAGTVATGSWTYALDGTGSAGWRSGLYTATVTYTATSL</sequence>
<gene>
    <name evidence="2" type="ORF">PGB34_14950</name>
</gene>
<dbReference type="Proteomes" id="UP001212602">
    <property type="component" value="Unassembled WGS sequence"/>
</dbReference>
<organism evidence="2 3">
    <name type="scientific">Xenophilus arseniciresistens</name>
    <dbReference type="NCBI Taxonomy" id="1283306"/>
    <lineage>
        <taxon>Bacteria</taxon>
        <taxon>Pseudomonadati</taxon>
        <taxon>Pseudomonadota</taxon>
        <taxon>Betaproteobacteria</taxon>
        <taxon>Burkholderiales</taxon>
        <taxon>Comamonadaceae</taxon>
        <taxon>Xenophilus</taxon>
    </lineage>
</organism>
<proteinExistence type="predicted"/>
<feature type="signal peptide" evidence="1">
    <location>
        <begin position="1"/>
        <end position="33"/>
    </location>
</feature>
<comment type="caution">
    <text evidence="2">The sequence shown here is derived from an EMBL/GenBank/DDBJ whole genome shotgun (WGS) entry which is preliminary data.</text>
</comment>
<evidence type="ECO:0008006" key="4">
    <source>
        <dbReference type="Google" id="ProtNLM"/>
    </source>
</evidence>
<evidence type="ECO:0000313" key="2">
    <source>
        <dbReference type="EMBL" id="MDA7417659.1"/>
    </source>
</evidence>
<evidence type="ECO:0000256" key="1">
    <source>
        <dbReference type="SAM" id="SignalP"/>
    </source>
</evidence>
<keyword evidence="3" id="KW-1185">Reference proteome</keyword>
<evidence type="ECO:0000313" key="3">
    <source>
        <dbReference type="Proteomes" id="UP001212602"/>
    </source>
</evidence>
<dbReference type="RefSeq" id="WP_271428902.1">
    <property type="nucleotide sequence ID" value="NZ_JAQIPB010000007.1"/>
</dbReference>
<dbReference type="EMBL" id="JAQIPB010000007">
    <property type="protein sequence ID" value="MDA7417659.1"/>
    <property type="molecule type" value="Genomic_DNA"/>
</dbReference>
<protein>
    <recommendedName>
        <fullName evidence="4">WxL domain-containing protein</fullName>
    </recommendedName>
</protein>